<organism evidence="2 3">
    <name type="scientific">Labedella endophytica</name>
    <dbReference type="NCBI Taxonomy" id="1523160"/>
    <lineage>
        <taxon>Bacteria</taxon>
        <taxon>Bacillati</taxon>
        <taxon>Actinomycetota</taxon>
        <taxon>Actinomycetes</taxon>
        <taxon>Micrococcales</taxon>
        <taxon>Microbacteriaceae</taxon>
        <taxon>Labedella</taxon>
    </lineage>
</organism>
<proteinExistence type="predicted"/>
<dbReference type="EMBL" id="RZGZ01000001">
    <property type="protein sequence ID" value="RUR03398.1"/>
    <property type="molecule type" value="Genomic_DNA"/>
</dbReference>
<feature type="transmembrane region" description="Helical" evidence="1">
    <location>
        <begin position="12"/>
        <end position="40"/>
    </location>
</feature>
<accession>A0A433JWM3</accession>
<keyword evidence="1" id="KW-1133">Transmembrane helix</keyword>
<dbReference type="Proteomes" id="UP000274909">
    <property type="component" value="Unassembled WGS sequence"/>
</dbReference>
<protein>
    <submittedName>
        <fullName evidence="2">Uncharacterized protein</fullName>
    </submittedName>
</protein>
<keyword evidence="3" id="KW-1185">Reference proteome</keyword>
<keyword evidence="1" id="KW-0812">Transmembrane</keyword>
<evidence type="ECO:0000313" key="3">
    <source>
        <dbReference type="Proteomes" id="UP000274909"/>
    </source>
</evidence>
<reference evidence="2 3" key="1">
    <citation type="submission" date="2018-12" db="EMBL/GenBank/DDBJ databases">
        <authorList>
            <person name="Li F."/>
        </authorList>
    </citation>
    <scope>NUCLEOTIDE SEQUENCE [LARGE SCALE GENOMIC DNA]</scope>
    <source>
        <strain evidence="2 3">EGI 6500705</strain>
    </source>
</reference>
<keyword evidence="1" id="KW-0472">Membrane</keyword>
<sequence length="88" mass="9239">MAEWTKQDRLIGIVSVVVAFVGLVLFAIAVSTPVSFGWFASAGVPDDIFTSDDFVMLRHGAVTGAVLFAAGLVGIAFVLGIRRGAGRR</sequence>
<dbReference type="AlphaFoldDB" id="A0A433JWM3"/>
<dbReference type="RefSeq" id="WP_127046748.1">
    <property type="nucleotide sequence ID" value="NZ_RZGZ01000001.1"/>
</dbReference>
<name>A0A433JWM3_9MICO</name>
<gene>
    <name evidence="2" type="ORF">ELQ94_02315</name>
</gene>
<evidence type="ECO:0000256" key="1">
    <source>
        <dbReference type="SAM" id="Phobius"/>
    </source>
</evidence>
<comment type="caution">
    <text evidence="2">The sequence shown here is derived from an EMBL/GenBank/DDBJ whole genome shotgun (WGS) entry which is preliminary data.</text>
</comment>
<feature type="transmembrane region" description="Helical" evidence="1">
    <location>
        <begin position="60"/>
        <end position="81"/>
    </location>
</feature>
<evidence type="ECO:0000313" key="2">
    <source>
        <dbReference type="EMBL" id="RUR03398.1"/>
    </source>
</evidence>